<evidence type="ECO:0000313" key="8">
    <source>
        <dbReference type="Proteomes" id="UP000196125"/>
    </source>
</evidence>
<dbReference type="Pfam" id="PF00126">
    <property type="entry name" value="HTH_1"/>
    <property type="match status" value="1"/>
</dbReference>
<dbReference type="InterPro" id="IPR036390">
    <property type="entry name" value="WH_DNA-bd_sf"/>
</dbReference>
<dbReference type="GO" id="GO:0003700">
    <property type="term" value="F:DNA-binding transcription factor activity"/>
    <property type="evidence" value="ECO:0007669"/>
    <property type="project" value="InterPro"/>
</dbReference>
<keyword evidence="2" id="KW-0805">Transcription regulation</keyword>
<dbReference type="InterPro" id="IPR058163">
    <property type="entry name" value="LysR-type_TF_proteobact-type"/>
</dbReference>
<dbReference type="FunFam" id="1.10.10.10:FF:000001">
    <property type="entry name" value="LysR family transcriptional regulator"/>
    <property type="match status" value="1"/>
</dbReference>
<dbReference type="InterPro" id="IPR005119">
    <property type="entry name" value="LysR_subst-bd"/>
</dbReference>
<name>A0A1Y6IT08_9VIBR</name>
<dbReference type="Proteomes" id="UP000196125">
    <property type="component" value="Unassembled WGS sequence"/>
</dbReference>
<feature type="domain" description="HTH lysR-type" evidence="5">
    <location>
        <begin position="6"/>
        <end position="63"/>
    </location>
</feature>
<evidence type="ECO:0000259" key="5">
    <source>
        <dbReference type="PROSITE" id="PS50931"/>
    </source>
</evidence>
<dbReference type="SUPFAM" id="SSF46785">
    <property type="entry name" value="Winged helix' DNA-binding domain"/>
    <property type="match status" value="1"/>
</dbReference>
<evidence type="ECO:0000256" key="4">
    <source>
        <dbReference type="ARBA" id="ARBA00023163"/>
    </source>
</evidence>
<dbReference type="PANTHER" id="PTHR30537:SF72">
    <property type="entry name" value="LYSR FAMILY TRANSCRIPTIONAL REGULATOR"/>
    <property type="match status" value="1"/>
</dbReference>
<evidence type="ECO:0000256" key="3">
    <source>
        <dbReference type="ARBA" id="ARBA00023125"/>
    </source>
</evidence>
<accession>A0A1Y6IT08</accession>
<gene>
    <name evidence="7" type="primary">dmlR_4</name>
    <name evidence="6" type="ORF">SBX37_10425</name>
    <name evidence="7" type="ORF">VIM7927_01188</name>
</gene>
<keyword evidence="3" id="KW-0238">DNA-binding</keyword>
<organism evidence="7 8">
    <name type="scientific">Vibrio mangrovi</name>
    <dbReference type="NCBI Taxonomy" id="474394"/>
    <lineage>
        <taxon>Bacteria</taxon>
        <taxon>Pseudomonadati</taxon>
        <taxon>Pseudomonadota</taxon>
        <taxon>Gammaproteobacteria</taxon>
        <taxon>Vibrionales</taxon>
        <taxon>Vibrionaceae</taxon>
        <taxon>Vibrio</taxon>
    </lineage>
</organism>
<dbReference type="Proteomes" id="UP001283366">
    <property type="component" value="Unassembled WGS sequence"/>
</dbReference>
<evidence type="ECO:0000256" key="1">
    <source>
        <dbReference type="ARBA" id="ARBA00009437"/>
    </source>
</evidence>
<dbReference type="Gene3D" id="3.40.190.290">
    <property type="match status" value="1"/>
</dbReference>
<keyword evidence="9" id="KW-1185">Reference proteome</keyword>
<dbReference type="PROSITE" id="PS50931">
    <property type="entry name" value="HTH_LYSR"/>
    <property type="match status" value="1"/>
</dbReference>
<comment type="similarity">
    <text evidence="1">Belongs to the LysR transcriptional regulatory family.</text>
</comment>
<dbReference type="Pfam" id="PF03466">
    <property type="entry name" value="LysR_substrate"/>
    <property type="match status" value="1"/>
</dbReference>
<dbReference type="CDD" id="cd08475">
    <property type="entry name" value="PBP2_CrgA_like_6"/>
    <property type="match status" value="1"/>
</dbReference>
<dbReference type="InterPro" id="IPR000847">
    <property type="entry name" value="LysR_HTH_N"/>
</dbReference>
<dbReference type="EMBL" id="JAWRCO010000001">
    <property type="protein sequence ID" value="MDW6003262.1"/>
    <property type="molecule type" value="Genomic_DNA"/>
</dbReference>
<dbReference type="GO" id="GO:0043565">
    <property type="term" value="F:sequence-specific DNA binding"/>
    <property type="evidence" value="ECO:0007669"/>
    <property type="project" value="TreeGrafter"/>
</dbReference>
<dbReference type="PANTHER" id="PTHR30537">
    <property type="entry name" value="HTH-TYPE TRANSCRIPTIONAL REGULATOR"/>
    <property type="match status" value="1"/>
</dbReference>
<keyword evidence="4" id="KW-0804">Transcription</keyword>
<evidence type="ECO:0000313" key="7">
    <source>
        <dbReference type="EMBL" id="SMR99950.1"/>
    </source>
</evidence>
<evidence type="ECO:0000313" key="9">
    <source>
        <dbReference type="Proteomes" id="UP001283366"/>
    </source>
</evidence>
<dbReference type="RefSeq" id="WP_234993543.1">
    <property type="nucleotide sequence ID" value="NZ_AP024883.1"/>
</dbReference>
<reference evidence="7 8" key="1">
    <citation type="submission" date="2017-05" db="EMBL/GenBank/DDBJ databases">
        <authorList>
            <person name="Song R."/>
            <person name="Chenine A.L."/>
            <person name="Ruprecht R.M."/>
        </authorList>
    </citation>
    <scope>NUCLEOTIDE SEQUENCE [LARGE SCALE GENOMIC DNA]</scope>
    <source>
        <strain evidence="7 8">CECT 7927</strain>
    </source>
</reference>
<sequence>MMKKKDNLSGIHAFMMTAQLGSFTAAADRLCLTKSAVAKSVGRLEERLGLKLFHRSTRRLSLTPDGEFYLNRCREALDILEHAESVLTEHIEKPSGRLRIDLPAAFGRKLVLPLLLEISQRHPALSLAVTFSERFVDLIEEGIDFVVRIGELKDSSELIVRPLTTQKLVICAAPDYLQRCGVPQSLDDISHHQCILGFRSEQAVVWNLKEADGQTRRYTPPVGHEYGDGDAMLAATLAGQGLCQLPKWLIDDYLERGELVEVLAQYSGYEVPIHILWPKSSHLLPKIRYTVDCLLQEAQKGIFG</sequence>
<dbReference type="SUPFAM" id="SSF53850">
    <property type="entry name" value="Periplasmic binding protein-like II"/>
    <property type="match status" value="1"/>
</dbReference>
<dbReference type="InterPro" id="IPR036388">
    <property type="entry name" value="WH-like_DNA-bd_sf"/>
</dbReference>
<evidence type="ECO:0000313" key="6">
    <source>
        <dbReference type="EMBL" id="MDW6003262.1"/>
    </source>
</evidence>
<dbReference type="EMBL" id="FXXI01000001">
    <property type="protein sequence ID" value="SMR99950.1"/>
    <property type="molecule type" value="Genomic_DNA"/>
</dbReference>
<dbReference type="AlphaFoldDB" id="A0A1Y6IT08"/>
<reference evidence="6 9" key="2">
    <citation type="submission" date="2023-11" db="EMBL/GenBank/DDBJ databases">
        <title>Plant-associative lifestyle of Vibrio porteresiae and its evolutionary dynamics.</title>
        <authorList>
            <person name="Rameshkumar N."/>
            <person name="Kirti K."/>
        </authorList>
    </citation>
    <scope>NUCLEOTIDE SEQUENCE [LARGE SCALE GENOMIC DNA]</scope>
    <source>
        <strain evidence="6 9">MSSRF38</strain>
    </source>
</reference>
<dbReference type="GO" id="GO:0006351">
    <property type="term" value="P:DNA-templated transcription"/>
    <property type="evidence" value="ECO:0007669"/>
    <property type="project" value="TreeGrafter"/>
</dbReference>
<dbReference type="Gene3D" id="1.10.10.10">
    <property type="entry name" value="Winged helix-like DNA-binding domain superfamily/Winged helix DNA-binding domain"/>
    <property type="match status" value="1"/>
</dbReference>
<proteinExistence type="inferred from homology"/>
<dbReference type="PRINTS" id="PR00039">
    <property type="entry name" value="HTHLYSR"/>
</dbReference>
<protein>
    <submittedName>
        <fullName evidence="7">HTH-type transcriptional regulator DmlR</fullName>
    </submittedName>
    <submittedName>
        <fullName evidence="6">LysR family transcriptional regulator</fullName>
    </submittedName>
</protein>
<evidence type="ECO:0000256" key="2">
    <source>
        <dbReference type="ARBA" id="ARBA00023015"/>
    </source>
</evidence>